<comment type="caution">
    <text evidence="2">The sequence shown here is derived from an EMBL/GenBank/DDBJ whole genome shotgun (WGS) entry which is preliminary data.</text>
</comment>
<feature type="non-terminal residue" evidence="2">
    <location>
        <position position="124"/>
    </location>
</feature>
<keyword evidence="3" id="KW-1185">Reference proteome</keyword>
<reference evidence="2 3" key="1">
    <citation type="journal article" date="2021" name="BMC Genomics">
        <title>Datura genome reveals duplications of psychoactive alkaloid biosynthetic genes and high mutation rate following tissue culture.</title>
        <authorList>
            <person name="Rajewski A."/>
            <person name="Carter-House D."/>
            <person name="Stajich J."/>
            <person name="Litt A."/>
        </authorList>
    </citation>
    <scope>NUCLEOTIDE SEQUENCE [LARGE SCALE GENOMIC DNA]</scope>
    <source>
        <strain evidence="2">AR-01</strain>
    </source>
</reference>
<organism evidence="2 3">
    <name type="scientific">Datura stramonium</name>
    <name type="common">Jimsonweed</name>
    <name type="synonym">Common thornapple</name>
    <dbReference type="NCBI Taxonomy" id="4076"/>
    <lineage>
        <taxon>Eukaryota</taxon>
        <taxon>Viridiplantae</taxon>
        <taxon>Streptophyta</taxon>
        <taxon>Embryophyta</taxon>
        <taxon>Tracheophyta</taxon>
        <taxon>Spermatophyta</taxon>
        <taxon>Magnoliopsida</taxon>
        <taxon>eudicotyledons</taxon>
        <taxon>Gunneridae</taxon>
        <taxon>Pentapetalae</taxon>
        <taxon>asterids</taxon>
        <taxon>lamiids</taxon>
        <taxon>Solanales</taxon>
        <taxon>Solanaceae</taxon>
        <taxon>Solanoideae</taxon>
        <taxon>Datureae</taxon>
        <taxon>Datura</taxon>
    </lineage>
</organism>
<feature type="non-terminal residue" evidence="2">
    <location>
        <position position="1"/>
    </location>
</feature>
<dbReference type="EMBL" id="JACEIK010006457">
    <property type="protein sequence ID" value="MCE2055725.1"/>
    <property type="molecule type" value="Genomic_DNA"/>
</dbReference>
<gene>
    <name evidence="2" type="ORF">HAX54_043279</name>
</gene>
<protein>
    <submittedName>
        <fullName evidence="2">Uncharacterized protein</fullName>
    </submittedName>
</protein>
<name>A0ABS8W2L4_DATST</name>
<evidence type="ECO:0000313" key="3">
    <source>
        <dbReference type="Proteomes" id="UP000823775"/>
    </source>
</evidence>
<accession>A0ABS8W2L4</accession>
<feature type="region of interest" description="Disordered" evidence="1">
    <location>
        <begin position="81"/>
        <end position="124"/>
    </location>
</feature>
<evidence type="ECO:0000313" key="2">
    <source>
        <dbReference type="EMBL" id="MCE2055725.1"/>
    </source>
</evidence>
<evidence type="ECO:0000256" key="1">
    <source>
        <dbReference type="SAM" id="MobiDB-lite"/>
    </source>
</evidence>
<proteinExistence type="predicted"/>
<dbReference type="Proteomes" id="UP000823775">
    <property type="component" value="Unassembled WGS sequence"/>
</dbReference>
<sequence length="124" mass="14229">SHKWFKNVHVIFDEQKEVNRVSTHEEIKEIGMASTMNSEGELGIQDEGTQYECQDTFRTLNEQCITSNEVLCNNAEEIDLMTTQNPQEERTSLSDEEDLQETQTGNWKHKSSHPALNMLSPLDS</sequence>